<feature type="binding site" evidence="6">
    <location>
        <position position="151"/>
    </location>
    <ligand>
        <name>molybdate</name>
        <dbReference type="ChEBI" id="CHEBI:36264"/>
    </ligand>
</feature>
<dbReference type="CDD" id="cd13536">
    <property type="entry name" value="PBP2_EcModA"/>
    <property type="match status" value="1"/>
</dbReference>
<keyword evidence="2 6" id="KW-0500">Molybdenum</keyword>
<dbReference type="Gene3D" id="3.40.190.10">
    <property type="entry name" value="Periplasmic binding protein-like II"/>
    <property type="match status" value="2"/>
</dbReference>
<dbReference type="Proteomes" id="UP000254835">
    <property type="component" value="Unassembled WGS sequence"/>
</dbReference>
<organism evidence="8 9">
    <name type="scientific">Yersinia frederiksenii</name>
    <dbReference type="NCBI Taxonomy" id="29484"/>
    <lineage>
        <taxon>Bacteria</taxon>
        <taxon>Pseudomonadati</taxon>
        <taxon>Pseudomonadota</taxon>
        <taxon>Gammaproteobacteria</taxon>
        <taxon>Enterobacterales</taxon>
        <taxon>Yersiniaceae</taxon>
        <taxon>Yersinia</taxon>
    </lineage>
</organism>
<evidence type="ECO:0000256" key="4">
    <source>
        <dbReference type="ARBA" id="ARBA00022729"/>
    </source>
</evidence>
<feature type="chain" id="PRO_5017077985" evidence="7">
    <location>
        <begin position="28"/>
        <end position="259"/>
    </location>
</feature>
<dbReference type="InterPro" id="IPR050682">
    <property type="entry name" value="ModA/WtpA"/>
</dbReference>
<dbReference type="GO" id="GO:0030288">
    <property type="term" value="C:outer membrane-bounded periplasmic space"/>
    <property type="evidence" value="ECO:0007669"/>
    <property type="project" value="TreeGrafter"/>
</dbReference>
<dbReference type="AlphaFoldDB" id="A0A380PZH9"/>
<dbReference type="EMBL" id="UHJA01000001">
    <property type="protein sequence ID" value="SUP79004.1"/>
    <property type="molecule type" value="Genomic_DNA"/>
</dbReference>
<dbReference type="NCBIfam" id="TIGR01256">
    <property type="entry name" value="modA"/>
    <property type="match status" value="1"/>
</dbReference>
<evidence type="ECO:0000256" key="7">
    <source>
        <dbReference type="SAM" id="SignalP"/>
    </source>
</evidence>
<feature type="binding site" evidence="6">
    <location>
        <position position="65"/>
    </location>
    <ligand>
        <name>molybdate</name>
        <dbReference type="ChEBI" id="CHEBI:36264"/>
    </ligand>
</feature>
<sequence>MKNQYGKVSKWIASAALLATFSGTTMAAENMTVFAAASLTNALQDIAEQYKKEKQVDVVSSFASSSTLARQIEQGAPADLFISADQQWMDYAIDKQQIVANTRYTLLGNELVLIAPLDSKIDKIEIDKKTDWKTLLDGGRLAVGDPDHVPAGIYAKEALQSLGAWETLAPVMARADNVRNAMTLVERSEAPLGIVYGSDAVASKKVKVVGIFPEASHKPVEYPMAIVKGHENPTVTAFYDYLKTPAAAVIFKNYGFTPR</sequence>
<feature type="binding site" evidence="6">
    <location>
        <position position="178"/>
    </location>
    <ligand>
        <name>molybdate</name>
        <dbReference type="ChEBI" id="CHEBI:36264"/>
    </ligand>
</feature>
<evidence type="ECO:0000256" key="3">
    <source>
        <dbReference type="ARBA" id="ARBA00022723"/>
    </source>
</evidence>
<evidence type="ECO:0000256" key="1">
    <source>
        <dbReference type="ARBA" id="ARBA00009175"/>
    </source>
</evidence>
<dbReference type="PIRSF" id="PIRSF004846">
    <property type="entry name" value="ModA"/>
    <property type="match status" value="1"/>
</dbReference>
<dbReference type="PANTHER" id="PTHR30632:SF17">
    <property type="entry name" value="MOLYBDATE-BINDING PROTEIN MODA"/>
    <property type="match status" value="1"/>
</dbReference>
<dbReference type="FunFam" id="3.40.190.10:FF:000035">
    <property type="entry name" value="Molybdate ABC transporter substrate-binding protein"/>
    <property type="match status" value="1"/>
</dbReference>
<feature type="binding site" evidence="6">
    <location>
        <position position="196"/>
    </location>
    <ligand>
        <name>molybdate</name>
        <dbReference type="ChEBI" id="CHEBI:36264"/>
    </ligand>
</feature>
<evidence type="ECO:0000313" key="9">
    <source>
        <dbReference type="Proteomes" id="UP000254835"/>
    </source>
</evidence>
<dbReference type="PANTHER" id="PTHR30632">
    <property type="entry name" value="MOLYBDATE-BINDING PERIPLASMIC PROTEIN"/>
    <property type="match status" value="1"/>
</dbReference>
<protein>
    <submittedName>
        <fullName evidence="8">Molybdate transporter periplasmic protein</fullName>
    </submittedName>
</protein>
<dbReference type="InterPro" id="IPR005950">
    <property type="entry name" value="ModA"/>
</dbReference>
<reference evidence="8 9" key="1">
    <citation type="submission" date="2018-06" db="EMBL/GenBank/DDBJ databases">
        <authorList>
            <consortium name="Pathogen Informatics"/>
            <person name="Doyle S."/>
        </authorList>
    </citation>
    <scope>NUCLEOTIDE SEQUENCE [LARGE SCALE GENOMIC DNA]</scope>
    <source>
        <strain evidence="8 9">NCTC11470</strain>
    </source>
</reference>
<dbReference type="OrthoDB" id="9785015at2"/>
<evidence type="ECO:0000313" key="8">
    <source>
        <dbReference type="EMBL" id="SUP79004.1"/>
    </source>
</evidence>
<dbReference type="GO" id="GO:0030973">
    <property type="term" value="F:molybdate ion binding"/>
    <property type="evidence" value="ECO:0007669"/>
    <property type="project" value="TreeGrafter"/>
</dbReference>
<dbReference type="Pfam" id="PF13531">
    <property type="entry name" value="SBP_bac_11"/>
    <property type="match status" value="1"/>
</dbReference>
<name>A0A380PZH9_YERFR</name>
<feature type="binding site" evidence="6">
    <location>
        <position position="38"/>
    </location>
    <ligand>
        <name>molybdate</name>
        <dbReference type="ChEBI" id="CHEBI:36264"/>
    </ligand>
</feature>
<comment type="subunit">
    <text evidence="5">The complex is composed of two ATP-binding proteins (ModC), two transmembrane proteins (ModB) and a solute-binding protein (ModA).</text>
</comment>
<evidence type="ECO:0000256" key="6">
    <source>
        <dbReference type="PIRSR" id="PIRSR004846-1"/>
    </source>
</evidence>
<evidence type="ECO:0000256" key="5">
    <source>
        <dbReference type="ARBA" id="ARBA00062515"/>
    </source>
</evidence>
<accession>A0A380PZH9</accession>
<dbReference type="GO" id="GO:0015689">
    <property type="term" value="P:molybdate ion transport"/>
    <property type="evidence" value="ECO:0007669"/>
    <property type="project" value="InterPro"/>
</dbReference>
<comment type="similarity">
    <text evidence="1">Belongs to the bacterial solute-binding protein ModA family.</text>
</comment>
<dbReference type="GO" id="GO:1901359">
    <property type="term" value="F:tungstate binding"/>
    <property type="evidence" value="ECO:0007669"/>
    <property type="project" value="UniProtKB-ARBA"/>
</dbReference>
<keyword evidence="4 7" id="KW-0732">Signal</keyword>
<keyword evidence="3 6" id="KW-0479">Metal-binding</keyword>
<dbReference type="GeneID" id="57903873"/>
<dbReference type="RefSeq" id="WP_004708975.1">
    <property type="nucleotide sequence ID" value="NZ_CABHXP010000036.1"/>
</dbReference>
<gene>
    <name evidence="8" type="primary">modA</name>
    <name evidence="8" type="ORF">NCTC11470_04152</name>
</gene>
<proteinExistence type="inferred from homology"/>
<dbReference type="GO" id="GO:0046872">
    <property type="term" value="F:metal ion binding"/>
    <property type="evidence" value="ECO:0007669"/>
    <property type="project" value="UniProtKB-KW"/>
</dbReference>
<dbReference type="SUPFAM" id="SSF53850">
    <property type="entry name" value="Periplasmic binding protein-like II"/>
    <property type="match status" value="1"/>
</dbReference>
<dbReference type="NCBIfam" id="NF007958">
    <property type="entry name" value="PRK10677.1"/>
    <property type="match status" value="1"/>
</dbReference>
<feature type="signal peptide" evidence="7">
    <location>
        <begin position="1"/>
        <end position="27"/>
    </location>
</feature>
<evidence type="ECO:0000256" key="2">
    <source>
        <dbReference type="ARBA" id="ARBA00022505"/>
    </source>
</evidence>